<dbReference type="GO" id="GO:0051082">
    <property type="term" value="F:unfolded protein binding"/>
    <property type="evidence" value="ECO:0007669"/>
    <property type="project" value="TreeGrafter"/>
</dbReference>
<evidence type="ECO:0000313" key="3">
    <source>
        <dbReference type="Proteomes" id="UP000789396"/>
    </source>
</evidence>
<dbReference type="Pfam" id="PF21413">
    <property type="entry name" value="SHQ1-like_CS"/>
    <property type="match status" value="1"/>
</dbReference>
<evidence type="ECO:0000313" key="2">
    <source>
        <dbReference type="EMBL" id="CAG8702865.1"/>
    </source>
</evidence>
<dbReference type="InterPro" id="IPR008978">
    <property type="entry name" value="HSP20-like_chaperone"/>
</dbReference>
<dbReference type="InterPro" id="IPR048696">
    <property type="entry name" value="SHQ1-like_CS"/>
</dbReference>
<name>A0A9N9N5H3_9GLOM</name>
<comment type="caution">
    <text evidence="2">The sequence shown here is derived from an EMBL/GenBank/DDBJ whole genome shotgun (WGS) entry which is preliminary data.</text>
</comment>
<dbReference type="OrthoDB" id="73639at2759"/>
<gene>
    <name evidence="2" type="ORF">RFULGI_LOCUS10483</name>
</gene>
<dbReference type="GO" id="GO:0005654">
    <property type="term" value="C:nucleoplasm"/>
    <property type="evidence" value="ECO:0007669"/>
    <property type="project" value="TreeGrafter"/>
</dbReference>
<dbReference type="PANTHER" id="PTHR12967">
    <property type="entry name" value="PROTEIN SHQ1 HOMOLOG"/>
    <property type="match status" value="1"/>
</dbReference>
<feature type="domain" description="SHQ1-like CS" evidence="1">
    <location>
        <begin position="1"/>
        <end position="38"/>
    </location>
</feature>
<accession>A0A9N9N5H3</accession>
<dbReference type="GO" id="GO:0005737">
    <property type="term" value="C:cytoplasm"/>
    <property type="evidence" value="ECO:0007669"/>
    <property type="project" value="TreeGrafter"/>
</dbReference>
<dbReference type="Gene3D" id="2.60.40.790">
    <property type="match status" value="1"/>
</dbReference>
<keyword evidence="3" id="KW-1185">Reference proteome</keyword>
<reference evidence="2" key="1">
    <citation type="submission" date="2021-06" db="EMBL/GenBank/DDBJ databases">
        <authorList>
            <person name="Kallberg Y."/>
            <person name="Tangrot J."/>
            <person name="Rosling A."/>
        </authorList>
    </citation>
    <scope>NUCLEOTIDE SEQUENCE</scope>
    <source>
        <strain evidence="2">IN212</strain>
    </source>
</reference>
<feature type="non-terminal residue" evidence="2">
    <location>
        <position position="1"/>
    </location>
</feature>
<evidence type="ECO:0000259" key="1">
    <source>
        <dbReference type="Pfam" id="PF21413"/>
    </source>
</evidence>
<dbReference type="EMBL" id="CAJVPZ010020822">
    <property type="protein sequence ID" value="CAG8702865.1"/>
    <property type="molecule type" value="Genomic_DNA"/>
</dbReference>
<dbReference type="InterPro" id="IPR039742">
    <property type="entry name" value="Shq1"/>
</dbReference>
<dbReference type="Proteomes" id="UP000789396">
    <property type="component" value="Unassembled WGS sequence"/>
</dbReference>
<dbReference type="PANTHER" id="PTHR12967:SF0">
    <property type="entry name" value="PROTEIN SHQ1 HOMOLOG"/>
    <property type="match status" value="1"/>
</dbReference>
<proteinExistence type="predicted"/>
<sequence>DERVKASYDIASGEILMQIPKETPGEDFPDLDLLTKLLAPRKIKVPEKPSIEVVGEINDTGDLNDDLNDDLMKRLVENFENNSEQNKVFDKPLIQEVIDKSDDPETQKLRKLIEEADSYDWELPQQIPNEKDILSMTASYGFNGLYSGYFTHVQETCNEIIDIIDVESSTFESRRRDRIKAENVKFDPDHYM</sequence>
<dbReference type="GO" id="GO:0000493">
    <property type="term" value="P:box H/ACA snoRNP assembly"/>
    <property type="evidence" value="ECO:0007669"/>
    <property type="project" value="InterPro"/>
</dbReference>
<protein>
    <submittedName>
        <fullName evidence="2">17034_t:CDS:1</fullName>
    </submittedName>
</protein>
<dbReference type="AlphaFoldDB" id="A0A9N9N5H3"/>
<organism evidence="2 3">
    <name type="scientific">Racocetra fulgida</name>
    <dbReference type="NCBI Taxonomy" id="60492"/>
    <lineage>
        <taxon>Eukaryota</taxon>
        <taxon>Fungi</taxon>
        <taxon>Fungi incertae sedis</taxon>
        <taxon>Mucoromycota</taxon>
        <taxon>Glomeromycotina</taxon>
        <taxon>Glomeromycetes</taxon>
        <taxon>Diversisporales</taxon>
        <taxon>Gigasporaceae</taxon>
        <taxon>Racocetra</taxon>
    </lineage>
</organism>